<feature type="region of interest" description="Disordered" evidence="1">
    <location>
        <begin position="1"/>
        <end position="31"/>
    </location>
</feature>
<organism evidence="2 3">
    <name type="scientific">Xanthomonas citri pv. citri</name>
    <dbReference type="NCBI Taxonomy" id="611301"/>
    <lineage>
        <taxon>Bacteria</taxon>
        <taxon>Pseudomonadati</taxon>
        <taxon>Pseudomonadota</taxon>
        <taxon>Gammaproteobacteria</taxon>
        <taxon>Lysobacterales</taxon>
        <taxon>Lysobacteraceae</taxon>
        <taxon>Xanthomonas</taxon>
    </lineage>
</organism>
<evidence type="ECO:0000313" key="3">
    <source>
        <dbReference type="Proteomes" id="UP000052230"/>
    </source>
</evidence>
<dbReference type="KEGG" id="xcn:J169_00180"/>
<name>A0A0U5BN06_XANCI</name>
<sequence length="68" mass="7416">MACSVTPHPAVHGRQTRRRSKSGEHNVASSRQVGVDGAIGIAVHAQYMPIQRTGRTHRALSEVTFCCF</sequence>
<evidence type="ECO:0000256" key="1">
    <source>
        <dbReference type="SAM" id="MobiDB-lite"/>
    </source>
</evidence>
<dbReference type="KEGG" id="xcw:J162_00181"/>
<dbReference type="AlphaFoldDB" id="A0A0U5BN06"/>
<gene>
    <name evidence="2" type="ORF">XAC3562_10086</name>
</gene>
<dbReference type="Proteomes" id="UP000052230">
    <property type="component" value="Unassembled WGS sequence"/>
</dbReference>
<proteinExistence type="predicted"/>
<reference evidence="2 3" key="1">
    <citation type="submission" date="2014-09" db="EMBL/GenBank/DDBJ databases">
        <authorList>
            <person name="Regsiter A."/>
        </authorList>
    </citation>
    <scope>NUCLEOTIDE SEQUENCE [LARGE SCALE GENOMIC DNA]</scope>
</reference>
<protein>
    <submittedName>
        <fullName evidence="2">Uncharacterized protein</fullName>
    </submittedName>
</protein>
<accession>A0A0U5BN06</accession>
<evidence type="ECO:0000313" key="2">
    <source>
        <dbReference type="EMBL" id="CEG14145.1"/>
    </source>
</evidence>
<dbReference type="KEGG" id="xcf:J172_00175"/>
<dbReference type="KEGG" id="xcm:J164_00181"/>
<keyword evidence="3" id="KW-1185">Reference proteome</keyword>
<comment type="caution">
    <text evidence="2">The sequence shown here is derived from an EMBL/GenBank/DDBJ whole genome shotgun (WGS) entry which is preliminary data.</text>
</comment>
<dbReference type="KEGG" id="xcr:J163_00181"/>
<dbReference type="EMBL" id="CCXZ01000001">
    <property type="protein sequence ID" value="CEG14145.1"/>
    <property type="molecule type" value="Genomic_DNA"/>
</dbReference>
<dbReference type="KEGG" id="xcu:J159_00182"/>